<dbReference type="KEGG" id="nnv:QNH39_12385"/>
<dbReference type="Proteomes" id="UP001178288">
    <property type="component" value="Chromosome"/>
</dbReference>
<keyword evidence="2" id="KW-1185">Reference proteome</keyword>
<dbReference type="RefSeq" id="WP_066086687.1">
    <property type="nucleotide sequence ID" value="NZ_CP126114.1"/>
</dbReference>
<dbReference type="AlphaFoldDB" id="A0AA95MVR5"/>
<accession>A0AA95MVR5</accession>
<name>A0AA95MVR5_9BACI</name>
<sequence>MSGKTANVEEFSSKLSAQIWGHRFKDGQRGPEYVLEFLNVMYGTDYCLDADCYFRNKSVNLRKFVFEGVKEGSKRDTAQLDSDQKTNLYERIPSEEKVEVIREFLRNLEVPLTDGRGKEADRSWYARTLYPLHESLLFFELRTKGKVVSYERNFFARGGELFYLMLSYGTVNNSELRKSIEERLKVLLQKNISIEKIVNSIQAALGDKDQNLRNDTYPLKNTGDVKEYPSLPVNDHPLFEEFAEELNNLLNINVDVYEMFKFLTSLVSFQLLRYMYDRAKVAQHENIQLFFDCLDGKKEQILKTSASTFRKNETLIKDKFEHYFKMHFFNLLGDEKSIVKQLSIWQENPEIFIELMGLKKLLSRKSRVINTLLKCNNYYDVTTKLFNTVKEIISDQLKRHQLSIVRTLARDGGIGNYKTGTSYRYSMTDTFLQTLVFINVKPNESIEFSEFLNKLYKRYGFVIGVVQARNSGLYEQSKLNISYYQKNEQALRSKLKKNGLLIEFSDATAMIRNPYDMAEGVAIG</sequence>
<organism evidence="1 2">
    <name type="scientific">Neobacillus novalis</name>
    <dbReference type="NCBI Taxonomy" id="220687"/>
    <lineage>
        <taxon>Bacteria</taxon>
        <taxon>Bacillati</taxon>
        <taxon>Bacillota</taxon>
        <taxon>Bacilli</taxon>
        <taxon>Bacillales</taxon>
        <taxon>Bacillaceae</taxon>
        <taxon>Neobacillus</taxon>
    </lineage>
</organism>
<protein>
    <submittedName>
        <fullName evidence="1">Uncharacterized protein</fullName>
    </submittedName>
</protein>
<dbReference type="EMBL" id="CP126114">
    <property type="protein sequence ID" value="WHY88583.1"/>
    <property type="molecule type" value="Genomic_DNA"/>
</dbReference>
<evidence type="ECO:0000313" key="1">
    <source>
        <dbReference type="EMBL" id="WHY88583.1"/>
    </source>
</evidence>
<gene>
    <name evidence="1" type="ORF">QNH39_12385</name>
</gene>
<evidence type="ECO:0000313" key="2">
    <source>
        <dbReference type="Proteomes" id="UP001178288"/>
    </source>
</evidence>
<reference evidence="1" key="1">
    <citation type="submission" date="2023-05" db="EMBL/GenBank/DDBJ databases">
        <title>Comparative genomics of Bacillaceae isolates and their secondary metabolite potential.</title>
        <authorList>
            <person name="Song L."/>
            <person name="Nielsen L.J."/>
            <person name="Mohite O."/>
            <person name="Xu X."/>
            <person name="Weber T."/>
            <person name="Kovacs A.T."/>
        </authorList>
    </citation>
    <scope>NUCLEOTIDE SEQUENCE</scope>
    <source>
        <strain evidence="1">XLM17</strain>
    </source>
</reference>
<proteinExistence type="predicted"/>